<dbReference type="STRING" id="484019.THA_1154"/>
<dbReference type="RefSeq" id="WP_012580042.1">
    <property type="nucleotide sequence ID" value="NC_011653.1"/>
</dbReference>
<dbReference type="eggNOG" id="ENOG502ZHXP">
    <property type="taxonomic scope" value="Bacteria"/>
</dbReference>
<sequence>MKRGSLLVEALVTLIIIVFAFGVAFVPSWSLLRKTKENSELISLEELLLNKCEELTYLNVSSIVPQDSYEEYNGVKYKVSISKKNIESSDIFTLTSDSTFITFPEITIVL</sequence>
<evidence type="ECO:0000313" key="2">
    <source>
        <dbReference type="EMBL" id="ACJ75606.1"/>
    </source>
</evidence>
<dbReference type="KEGG" id="taf:THA_1154"/>
<evidence type="ECO:0000256" key="1">
    <source>
        <dbReference type="SAM" id="Phobius"/>
    </source>
</evidence>
<evidence type="ECO:0000313" key="3">
    <source>
        <dbReference type="Proteomes" id="UP000002453"/>
    </source>
</evidence>
<name>B7IHP2_THEAB</name>
<evidence type="ECO:0008006" key="4">
    <source>
        <dbReference type="Google" id="ProtNLM"/>
    </source>
</evidence>
<keyword evidence="1" id="KW-0472">Membrane</keyword>
<proteinExistence type="predicted"/>
<accession>B7IHP2</accession>
<dbReference type="HOGENOM" id="CLU_1947815_0_0_0"/>
<keyword evidence="3" id="KW-1185">Reference proteome</keyword>
<dbReference type="Proteomes" id="UP000002453">
    <property type="component" value="Chromosome"/>
</dbReference>
<reference evidence="2 3" key="1">
    <citation type="journal article" date="2009" name="J. Bacteriol.">
        <title>The genome of Thermosipho africanus TCF52B: lateral genetic connections to the Firmicutes and Archaea.</title>
        <authorList>
            <person name="Nesboe C.L."/>
            <person name="Bapteste E."/>
            <person name="Curtis B."/>
            <person name="Dahle H."/>
            <person name="Lopez P."/>
            <person name="Macleod D."/>
            <person name="Dlutek M."/>
            <person name="Bowman S."/>
            <person name="Zhaxybayeva O."/>
            <person name="Birkeland N.-K."/>
            <person name="Doolittle W.F."/>
        </authorList>
    </citation>
    <scope>NUCLEOTIDE SEQUENCE [LARGE SCALE GENOMIC DNA]</scope>
    <source>
        <strain evidence="2 3">TCF52B</strain>
    </source>
</reference>
<organism evidence="2 3">
    <name type="scientific">Thermosipho africanus (strain TCF52B)</name>
    <dbReference type="NCBI Taxonomy" id="484019"/>
    <lineage>
        <taxon>Bacteria</taxon>
        <taxon>Thermotogati</taxon>
        <taxon>Thermotogota</taxon>
        <taxon>Thermotogae</taxon>
        <taxon>Thermotogales</taxon>
        <taxon>Fervidobacteriaceae</taxon>
        <taxon>Thermosipho</taxon>
    </lineage>
</organism>
<feature type="transmembrane region" description="Helical" evidence="1">
    <location>
        <begin position="6"/>
        <end position="26"/>
    </location>
</feature>
<keyword evidence="1" id="KW-0812">Transmembrane</keyword>
<dbReference type="EMBL" id="CP001185">
    <property type="protein sequence ID" value="ACJ75606.1"/>
    <property type="molecule type" value="Genomic_DNA"/>
</dbReference>
<protein>
    <recommendedName>
        <fullName evidence="4">Type II secretion system protein</fullName>
    </recommendedName>
</protein>
<gene>
    <name evidence="2" type="ordered locus">THA_1154</name>
</gene>
<keyword evidence="1" id="KW-1133">Transmembrane helix</keyword>
<dbReference type="AlphaFoldDB" id="B7IHP2"/>